<organism evidence="1 2">
    <name type="scientific">Trifolium pratense</name>
    <name type="common">Red clover</name>
    <dbReference type="NCBI Taxonomy" id="57577"/>
    <lineage>
        <taxon>Eukaryota</taxon>
        <taxon>Viridiplantae</taxon>
        <taxon>Streptophyta</taxon>
        <taxon>Embryophyta</taxon>
        <taxon>Tracheophyta</taxon>
        <taxon>Spermatophyta</taxon>
        <taxon>Magnoliopsida</taxon>
        <taxon>eudicotyledons</taxon>
        <taxon>Gunneridae</taxon>
        <taxon>Pentapetalae</taxon>
        <taxon>rosids</taxon>
        <taxon>fabids</taxon>
        <taxon>Fabales</taxon>
        <taxon>Fabaceae</taxon>
        <taxon>Papilionoideae</taxon>
        <taxon>50 kb inversion clade</taxon>
        <taxon>NPAAA clade</taxon>
        <taxon>Hologalegina</taxon>
        <taxon>IRL clade</taxon>
        <taxon>Trifolieae</taxon>
        <taxon>Trifolium</taxon>
    </lineage>
</organism>
<accession>A0ACB0I9B5</accession>
<sequence>MLKPLVSWIFSPSSSSSSSSEEEEEEEEESFDINNEESDYENYENDNVEDQLENVDNEEKNNFLSTCDVDDALEASDAIPAVTVALPAPTDDTNIATTSAATTIATPSTRQRNNKYSGGVRQYQRLWTKQDEMELLKGYLDYIKQQGRTATTLQSDVASFYDQVMPKFNTYFNKNQLVDKLRRLKRKHKMVLDKSKEVQVSFKIPHEQAIFEISHKIWGNDTDHDVFDVDESRHVSESPDLIDNVKMKNEYVDDCEEMDKRPHKRMRLTTDDVNTKNDQNYGDVTSIHGFIEETMRSCFPPLLKELLDDASVEPLGALPMMLSTGEARDEQWLKRRILELEVYLNRLELLQGQIKARLEELKSSLD</sequence>
<comment type="caution">
    <text evidence="1">The sequence shown here is derived from an EMBL/GenBank/DDBJ whole genome shotgun (WGS) entry which is preliminary data.</text>
</comment>
<reference evidence="1" key="1">
    <citation type="submission" date="2023-10" db="EMBL/GenBank/DDBJ databases">
        <authorList>
            <person name="Rodriguez Cubillos JULIANA M."/>
            <person name="De Vega J."/>
        </authorList>
    </citation>
    <scope>NUCLEOTIDE SEQUENCE</scope>
</reference>
<evidence type="ECO:0000313" key="1">
    <source>
        <dbReference type="EMBL" id="CAJ2628583.1"/>
    </source>
</evidence>
<name>A0ACB0I9B5_TRIPR</name>
<gene>
    <name evidence="1" type="ORF">MILVUS5_LOCUS779</name>
</gene>
<dbReference type="Proteomes" id="UP001177021">
    <property type="component" value="Unassembled WGS sequence"/>
</dbReference>
<evidence type="ECO:0000313" key="2">
    <source>
        <dbReference type="Proteomes" id="UP001177021"/>
    </source>
</evidence>
<proteinExistence type="predicted"/>
<keyword evidence="2" id="KW-1185">Reference proteome</keyword>
<dbReference type="EMBL" id="CASHSV030000001">
    <property type="protein sequence ID" value="CAJ2628583.1"/>
    <property type="molecule type" value="Genomic_DNA"/>
</dbReference>
<protein>
    <submittedName>
        <fullName evidence="1">Uncharacterized protein</fullName>
    </submittedName>
</protein>